<accession>A0A4C1UXP7</accession>
<comment type="caution">
    <text evidence="2">The sequence shown here is derived from an EMBL/GenBank/DDBJ whole genome shotgun (WGS) entry which is preliminary data.</text>
</comment>
<dbReference type="AlphaFoldDB" id="A0A4C1UXP7"/>
<keyword evidence="1" id="KW-0812">Transmembrane</keyword>
<keyword evidence="1" id="KW-0472">Membrane</keyword>
<proteinExistence type="predicted"/>
<dbReference type="Proteomes" id="UP000299102">
    <property type="component" value="Unassembled WGS sequence"/>
</dbReference>
<keyword evidence="3" id="KW-1185">Reference proteome</keyword>
<organism evidence="2 3">
    <name type="scientific">Eumeta variegata</name>
    <name type="common">Bagworm moth</name>
    <name type="synonym">Eumeta japonica</name>
    <dbReference type="NCBI Taxonomy" id="151549"/>
    <lineage>
        <taxon>Eukaryota</taxon>
        <taxon>Metazoa</taxon>
        <taxon>Ecdysozoa</taxon>
        <taxon>Arthropoda</taxon>
        <taxon>Hexapoda</taxon>
        <taxon>Insecta</taxon>
        <taxon>Pterygota</taxon>
        <taxon>Neoptera</taxon>
        <taxon>Endopterygota</taxon>
        <taxon>Lepidoptera</taxon>
        <taxon>Glossata</taxon>
        <taxon>Ditrysia</taxon>
        <taxon>Tineoidea</taxon>
        <taxon>Psychidae</taxon>
        <taxon>Oiketicinae</taxon>
        <taxon>Eumeta</taxon>
    </lineage>
</organism>
<keyword evidence="1" id="KW-1133">Transmembrane helix</keyword>
<reference evidence="2 3" key="1">
    <citation type="journal article" date="2019" name="Commun. Biol.">
        <title>The bagworm genome reveals a unique fibroin gene that provides high tensile strength.</title>
        <authorList>
            <person name="Kono N."/>
            <person name="Nakamura H."/>
            <person name="Ohtoshi R."/>
            <person name="Tomita M."/>
            <person name="Numata K."/>
            <person name="Arakawa K."/>
        </authorList>
    </citation>
    <scope>NUCLEOTIDE SEQUENCE [LARGE SCALE GENOMIC DNA]</scope>
</reference>
<protein>
    <submittedName>
        <fullName evidence="2">Uncharacterized protein</fullName>
    </submittedName>
</protein>
<name>A0A4C1UXP7_EUMVA</name>
<dbReference type="EMBL" id="BGZK01000244">
    <property type="protein sequence ID" value="GBP31271.1"/>
    <property type="molecule type" value="Genomic_DNA"/>
</dbReference>
<evidence type="ECO:0000256" key="1">
    <source>
        <dbReference type="SAM" id="Phobius"/>
    </source>
</evidence>
<feature type="transmembrane region" description="Helical" evidence="1">
    <location>
        <begin position="28"/>
        <end position="47"/>
    </location>
</feature>
<gene>
    <name evidence="2" type="ORF">EVAR_31394_1</name>
</gene>
<sequence>MRVKVALSLYEKTSDCVKSLEGKFNSSLLLLVVAIYGNLFMPFRLVLNLFSNAHAKVEDWTWRCVCNELKSKEASSDVVDSKEIKCLFPIANRHNFTNPQRTCFLQCVETQVRKSSTLWAPLLHCVRHPPAFTVYRIGIVDRSVMFKLLIAIITHGALQGQLQLAEENASI</sequence>
<evidence type="ECO:0000313" key="2">
    <source>
        <dbReference type="EMBL" id="GBP31271.1"/>
    </source>
</evidence>
<evidence type="ECO:0000313" key="3">
    <source>
        <dbReference type="Proteomes" id="UP000299102"/>
    </source>
</evidence>